<dbReference type="SMART" id="SM00829">
    <property type="entry name" value="PKS_ER"/>
    <property type="match status" value="1"/>
</dbReference>
<accession>A0AAE8SYB5</accession>
<dbReference type="SUPFAM" id="SSF51735">
    <property type="entry name" value="NAD(P)-binding Rossmann-fold domains"/>
    <property type="match status" value="1"/>
</dbReference>
<dbReference type="Pfam" id="PF08240">
    <property type="entry name" value="ADH_N"/>
    <property type="match status" value="1"/>
</dbReference>
<dbReference type="Proteomes" id="UP001187682">
    <property type="component" value="Unassembled WGS sequence"/>
</dbReference>
<dbReference type="Pfam" id="PF13602">
    <property type="entry name" value="ADH_zinc_N_2"/>
    <property type="match status" value="1"/>
</dbReference>
<proteinExistence type="predicted"/>
<evidence type="ECO:0000259" key="1">
    <source>
        <dbReference type="SMART" id="SM00829"/>
    </source>
</evidence>
<dbReference type="CDD" id="cd08267">
    <property type="entry name" value="MDR1"/>
    <property type="match status" value="1"/>
</dbReference>
<dbReference type="InterPro" id="IPR036291">
    <property type="entry name" value="NAD(P)-bd_dom_sf"/>
</dbReference>
<feature type="domain" description="Enoyl reductase (ER)" evidence="1">
    <location>
        <begin position="19"/>
        <end position="344"/>
    </location>
</feature>
<sequence length="347" mass="36338">MAATIPPTMRSWVVTKNGAPSAALALDASAPVPAAQGSTVLVKVSHASLNPADLQHMLRIPTILPFRRRPTPGLDFCGTVVALGPSIPASSPVKLEVGDVVCGAVPASKVALGTGTLAEYVSVPADSVALKPESLPASVCAGLGIAGQTAALVMAEAKIEPGHRVLVNGASGGVGTMLCQIVTARGGIVTAVCSDSNAKLVKRLGASEVIDYMANSPVFEHLEAEYSQKPFDIIIDCVGNQFLYDMCAAYLKPTGTFINIVGGDTEGVVPWVKGTIWPKFLGGTPRRYRILALLPNGNLQREVVQWVDDGHLPEVVIDSEVSVDEVVEAYEKLASKRAKGKIIVRID</sequence>
<dbReference type="Gene3D" id="3.90.180.10">
    <property type="entry name" value="Medium-chain alcohol dehydrogenases, catalytic domain"/>
    <property type="match status" value="1"/>
</dbReference>
<comment type="caution">
    <text evidence="2">The sequence shown here is derived from an EMBL/GenBank/DDBJ whole genome shotgun (WGS) entry which is preliminary data.</text>
</comment>
<dbReference type="PANTHER" id="PTHR11695:SF294">
    <property type="entry name" value="RETICULON-4-INTERACTING PROTEIN 1, MITOCHONDRIAL"/>
    <property type="match status" value="1"/>
</dbReference>
<keyword evidence="3" id="KW-1185">Reference proteome</keyword>
<organism evidence="2 3">
    <name type="scientific">Cephalotrichum gorgonifer</name>
    <dbReference type="NCBI Taxonomy" id="2041049"/>
    <lineage>
        <taxon>Eukaryota</taxon>
        <taxon>Fungi</taxon>
        <taxon>Dikarya</taxon>
        <taxon>Ascomycota</taxon>
        <taxon>Pezizomycotina</taxon>
        <taxon>Sordariomycetes</taxon>
        <taxon>Hypocreomycetidae</taxon>
        <taxon>Microascales</taxon>
        <taxon>Microascaceae</taxon>
        <taxon>Cephalotrichum</taxon>
    </lineage>
</organism>
<dbReference type="InterPro" id="IPR011032">
    <property type="entry name" value="GroES-like_sf"/>
</dbReference>
<evidence type="ECO:0000313" key="3">
    <source>
        <dbReference type="Proteomes" id="UP001187682"/>
    </source>
</evidence>
<dbReference type="AlphaFoldDB" id="A0AAE8SYB5"/>
<gene>
    <name evidence="2" type="ORF">DNG_08250</name>
</gene>
<dbReference type="PANTHER" id="PTHR11695">
    <property type="entry name" value="ALCOHOL DEHYDROGENASE RELATED"/>
    <property type="match status" value="1"/>
</dbReference>
<name>A0AAE8SYB5_9PEZI</name>
<dbReference type="InterPro" id="IPR050700">
    <property type="entry name" value="YIM1/Zinc_Alcohol_DH_Fams"/>
</dbReference>
<dbReference type="InterPro" id="IPR020843">
    <property type="entry name" value="ER"/>
</dbReference>
<evidence type="ECO:0000313" key="2">
    <source>
        <dbReference type="EMBL" id="SPO05563.1"/>
    </source>
</evidence>
<dbReference type="SUPFAM" id="SSF50129">
    <property type="entry name" value="GroES-like"/>
    <property type="match status" value="1"/>
</dbReference>
<reference evidence="2" key="1">
    <citation type="submission" date="2018-03" db="EMBL/GenBank/DDBJ databases">
        <authorList>
            <person name="Guldener U."/>
        </authorList>
    </citation>
    <scope>NUCLEOTIDE SEQUENCE</scope>
</reference>
<dbReference type="GO" id="GO:0005739">
    <property type="term" value="C:mitochondrion"/>
    <property type="evidence" value="ECO:0007669"/>
    <property type="project" value="TreeGrafter"/>
</dbReference>
<protein>
    <recommendedName>
        <fullName evidence="1">Enoyl reductase (ER) domain-containing protein</fullName>
    </recommendedName>
</protein>
<dbReference type="Gene3D" id="3.40.50.720">
    <property type="entry name" value="NAD(P)-binding Rossmann-like Domain"/>
    <property type="match status" value="1"/>
</dbReference>
<dbReference type="InterPro" id="IPR013154">
    <property type="entry name" value="ADH-like_N"/>
</dbReference>
<dbReference type="GO" id="GO:0016491">
    <property type="term" value="F:oxidoreductase activity"/>
    <property type="evidence" value="ECO:0007669"/>
    <property type="project" value="InterPro"/>
</dbReference>
<dbReference type="EMBL" id="ONZQ02000013">
    <property type="protein sequence ID" value="SPO05563.1"/>
    <property type="molecule type" value="Genomic_DNA"/>
</dbReference>